<evidence type="ECO:0000256" key="4">
    <source>
        <dbReference type="ARBA" id="ARBA00022485"/>
    </source>
</evidence>
<organism evidence="14 15">
    <name type="scientific">Streptomyces musisoli</name>
    <dbReference type="NCBI Taxonomy" id="2802280"/>
    <lineage>
        <taxon>Bacteria</taxon>
        <taxon>Bacillati</taxon>
        <taxon>Actinomycetota</taxon>
        <taxon>Actinomycetes</taxon>
        <taxon>Kitasatosporales</taxon>
        <taxon>Streptomycetaceae</taxon>
        <taxon>Streptomyces</taxon>
    </lineage>
</organism>
<gene>
    <name evidence="14" type="ORF">JK361_26125</name>
</gene>
<feature type="region of interest" description="Disordered" evidence="12">
    <location>
        <begin position="77"/>
        <end position="114"/>
    </location>
</feature>
<name>A0ABS1P770_9ACTN</name>
<dbReference type="InterPro" id="IPR003482">
    <property type="entry name" value="Whib"/>
</dbReference>
<evidence type="ECO:0000313" key="14">
    <source>
        <dbReference type="EMBL" id="MBL1108024.1"/>
    </source>
</evidence>
<feature type="compositionally biased region" description="Basic and acidic residues" evidence="12">
    <location>
        <begin position="77"/>
        <end position="87"/>
    </location>
</feature>
<evidence type="ECO:0000259" key="13">
    <source>
        <dbReference type="PROSITE" id="PS51674"/>
    </source>
</evidence>
<comment type="subcellular location">
    <subcellularLocation>
        <location evidence="2">Cytoplasm</location>
    </subcellularLocation>
</comment>
<keyword evidence="4" id="KW-0004">4Fe-4S</keyword>
<evidence type="ECO:0000256" key="6">
    <source>
        <dbReference type="ARBA" id="ARBA00023004"/>
    </source>
</evidence>
<dbReference type="Pfam" id="PF02467">
    <property type="entry name" value="Whib"/>
    <property type="match status" value="1"/>
</dbReference>
<dbReference type="EMBL" id="JAERRH010000010">
    <property type="protein sequence ID" value="MBL1108024.1"/>
    <property type="molecule type" value="Genomic_DNA"/>
</dbReference>
<dbReference type="InterPro" id="IPR034768">
    <property type="entry name" value="4FE4S_WBL"/>
</dbReference>
<keyword evidence="11" id="KW-0804">Transcription</keyword>
<comment type="similarity">
    <text evidence="3">Belongs to the WhiB family.</text>
</comment>
<comment type="caution">
    <text evidence="14">The sequence shown here is derived from an EMBL/GenBank/DDBJ whole genome shotgun (WGS) entry which is preliminary data.</text>
</comment>
<dbReference type="PROSITE" id="PS51674">
    <property type="entry name" value="4FE4S_WBL"/>
    <property type="match status" value="1"/>
</dbReference>
<keyword evidence="9" id="KW-0238">DNA-binding</keyword>
<evidence type="ECO:0000256" key="11">
    <source>
        <dbReference type="ARBA" id="ARBA00023163"/>
    </source>
</evidence>
<evidence type="ECO:0000256" key="9">
    <source>
        <dbReference type="ARBA" id="ARBA00023125"/>
    </source>
</evidence>
<proteinExistence type="inferred from homology"/>
<reference evidence="14 15" key="1">
    <citation type="submission" date="2021-01" db="EMBL/GenBank/DDBJ databases">
        <title>WGS of actinomycetes isolated from Thailand.</title>
        <authorList>
            <person name="Thawai C."/>
        </authorList>
    </citation>
    <scope>NUCLEOTIDE SEQUENCE [LARGE SCALE GENOMIC DNA]</scope>
    <source>
        <strain evidence="14 15">CH5-8</strain>
    </source>
</reference>
<evidence type="ECO:0000313" key="15">
    <source>
        <dbReference type="Proteomes" id="UP000621386"/>
    </source>
</evidence>
<evidence type="ECO:0000256" key="3">
    <source>
        <dbReference type="ARBA" id="ARBA00006597"/>
    </source>
</evidence>
<evidence type="ECO:0000256" key="1">
    <source>
        <dbReference type="ARBA" id="ARBA00001966"/>
    </source>
</evidence>
<evidence type="ECO:0000256" key="2">
    <source>
        <dbReference type="ARBA" id="ARBA00004496"/>
    </source>
</evidence>
<comment type="cofactor">
    <cofactor evidence="1">
        <name>[4Fe-4S] cluster</name>
        <dbReference type="ChEBI" id="CHEBI:49883"/>
    </cofactor>
</comment>
<evidence type="ECO:0000256" key="8">
    <source>
        <dbReference type="ARBA" id="ARBA00023015"/>
    </source>
</evidence>
<dbReference type="Proteomes" id="UP000621386">
    <property type="component" value="Unassembled WGS sequence"/>
</dbReference>
<evidence type="ECO:0000256" key="5">
    <source>
        <dbReference type="ARBA" id="ARBA00022723"/>
    </source>
</evidence>
<keyword evidence="6" id="KW-0408">Iron</keyword>
<evidence type="ECO:0000256" key="12">
    <source>
        <dbReference type="SAM" id="MobiDB-lite"/>
    </source>
</evidence>
<keyword evidence="10" id="KW-1015">Disulfide bond</keyword>
<keyword evidence="15" id="KW-1185">Reference proteome</keyword>
<dbReference type="RefSeq" id="WP_201822307.1">
    <property type="nucleotide sequence ID" value="NZ_JAERRH010000010.1"/>
</dbReference>
<feature type="domain" description="4Fe-4S Wbl-type" evidence="13">
    <location>
        <begin position="10"/>
        <end position="72"/>
    </location>
</feature>
<keyword evidence="7" id="KW-0411">Iron-sulfur</keyword>
<evidence type="ECO:0000256" key="10">
    <source>
        <dbReference type="ARBA" id="ARBA00023157"/>
    </source>
</evidence>
<protein>
    <submittedName>
        <fullName evidence="14">WhiB family transcriptional regulator</fullName>
    </submittedName>
</protein>
<keyword evidence="8" id="KW-0805">Transcription regulation</keyword>
<sequence>MEREWELQAACRHEDPDLWFSKRSVAEAKRICLDECPVRAECLEAVLARESQTADTMRDGIIAGLTGAQRAAVAAERRKQVPVEKRNAPPGPGRAPAPCGTKSAYNRHRRRGETPCQACNDANNAAYARYRATGSTKVAAGR</sequence>
<evidence type="ECO:0000256" key="7">
    <source>
        <dbReference type="ARBA" id="ARBA00023014"/>
    </source>
</evidence>
<dbReference type="PANTHER" id="PTHR38839">
    <property type="entry name" value="TRANSCRIPTIONAL REGULATOR WHID-RELATED"/>
    <property type="match status" value="1"/>
</dbReference>
<keyword evidence="5" id="KW-0479">Metal-binding</keyword>
<accession>A0ABS1P770</accession>